<evidence type="ECO:0000313" key="2">
    <source>
        <dbReference type="Proteomes" id="UP000504607"/>
    </source>
</evidence>
<accession>A0A6I9S2C6</accession>
<feature type="region of interest" description="Disordered" evidence="1">
    <location>
        <begin position="27"/>
        <end position="77"/>
    </location>
</feature>
<sequence length="140" mass="14584">MASMTLTGSLPKFLHVSPAMVRRNPSSRVLVTAAPRPPQGGAAGDAQKSVGEAAREVAGEAKKSADETRGMASAAAAQVADTTQDLSHKAQQLAQDAWGSAKETAQKVKDAVVGKAEDTKESIKDDAEAVKRAMNTKNNR</sequence>
<dbReference type="KEGG" id="egu:105055739"/>
<protein>
    <submittedName>
        <fullName evidence="3">Uncharacterized protein At4g13230</fullName>
    </submittedName>
</protein>
<gene>
    <name evidence="3" type="primary">LOC105055739</name>
</gene>
<evidence type="ECO:0000313" key="3">
    <source>
        <dbReference type="RefSeq" id="XP_010935999.1"/>
    </source>
</evidence>
<feature type="compositionally biased region" description="Basic and acidic residues" evidence="1">
    <location>
        <begin position="113"/>
        <end position="131"/>
    </location>
</feature>
<feature type="compositionally biased region" description="Basic and acidic residues" evidence="1">
    <location>
        <begin position="53"/>
        <end position="69"/>
    </location>
</feature>
<keyword evidence="2" id="KW-1185">Reference proteome</keyword>
<dbReference type="GeneID" id="105055739"/>
<name>A0A6I9S2C6_ELAGV</name>
<dbReference type="InParanoid" id="A0A6I9S2C6"/>
<reference evidence="3" key="1">
    <citation type="submission" date="2025-08" db="UniProtKB">
        <authorList>
            <consortium name="RefSeq"/>
        </authorList>
    </citation>
    <scope>IDENTIFICATION</scope>
</reference>
<evidence type="ECO:0000256" key="1">
    <source>
        <dbReference type="SAM" id="MobiDB-lite"/>
    </source>
</evidence>
<organism evidence="2 3">
    <name type="scientific">Elaeis guineensis var. tenera</name>
    <name type="common">Oil palm</name>
    <dbReference type="NCBI Taxonomy" id="51953"/>
    <lineage>
        <taxon>Eukaryota</taxon>
        <taxon>Viridiplantae</taxon>
        <taxon>Streptophyta</taxon>
        <taxon>Embryophyta</taxon>
        <taxon>Tracheophyta</taxon>
        <taxon>Spermatophyta</taxon>
        <taxon>Magnoliopsida</taxon>
        <taxon>Liliopsida</taxon>
        <taxon>Arecaceae</taxon>
        <taxon>Arecoideae</taxon>
        <taxon>Cocoseae</taxon>
        <taxon>Elaeidinae</taxon>
        <taxon>Elaeis</taxon>
    </lineage>
</organism>
<proteinExistence type="predicted"/>
<dbReference type="OrthoDB" id="756017at2759"/>
<dbReference type="RefSeq" id="XP_010935999.1">
    <property type="nucleotide sequence ID" value="XM_010937697.3"/>
</dbReference>
<feature type="region of interest" description="Disordered" evidence="1">
    <location>
        <begin position="113"/>
        <end position="140"/>
    </location>
</feature>
<dbReference type="Gene3D" id="1.20.120.20">
    <property type="entry name" value="Apolipoprotein"/>
    <property type="match status" value="1"/>
</dbReference>
<dbReference type="Proteomes" id="UP000504607">
    <property type="component" value="Chromosome 12"/>
</dbReference>
<dbReference type="AlphaFoldDB" id="A0A6I9S2C6"/>